<organism evidence="2">
    <name type="scientific">Sipha flava</name>
    <name type="common">yellow sugarcane aphid</name>
    <dbReference type="NCBI Taxonomy" id="143950"/>
    <lineage>
        <taxon>Eukaryota</taxon>
        <taxon>Metazoa</taxon>
        <taxon>Ecdysozoa</taxon>
        <taxon>Arthropoda</taxon>
        <taxon>Hexapoda</taxon>
        <taxon>Insecta</taxon>
        <taxon>Pterygota</taxon>
        <taxon>Neoptera</taxon>
        <taxon>Paraneoptera</taxon>
        <taxon>Hemiptera</taxon>
        <taxon>Sternorrhyncha</taxon>
        <taxon>Aphidomorpha</taxon>
        <taxon>Aphidoidea</taxon>
        <taxon>Aphididae</taxon>
        <taxon>Sipha</taxon>
    </lineage>
</organism>
<gene>
    <name evidence="2" type="ORF">g.167286</name>
</gene>
<dbReference type="OrthoDB" id="6580660at2759"/>
<evidence type="ECO:0000313" key="2">
    <source>
        <dbReference type="EMBL" id="MBY86283.1"/>
    </source>
</evidence>
<proteinExistence type="predicted"/>
<evidence type="ECO:0000256" key="1">
    <source>
        <dbReference type="SAM" id="MobiDB-lite"/>
    </source>
</evidence>
<sequence>MGELKQIYLLIHSDIAKENIKEAFITYNTHYKNIKDIEGFQNFTVSVISALAQKLQSELSSNNQTIQSRKNVDYVIKFGDRCFEMPKLSDLQHLQNSLYVIIRYLLSYNYVIEAVRFSNYFLKYSSSPCDILKHLVQLFAHFIHNICPIDDDLKKLNVILMWDAALNLVKQYTEKEIDYALYSLAMLVKNINGKILHEGRSMDLVILDMTLESVLSSVVFRKKSDQDNMMNLYSKLIENIVAVMQNMMRRKQIQIQFLVKHIELMIDVCSLTKTEKEDLSFLILLFKFIDNSVKNGLDSNFEIRKMITIVQKYEPCTILPNTMSYHVMKAAIITITKLKNLWYDELIINSSETVSQMFLLLQNLFYLSKNGSISMICCKSKNCDLYEDSTSEMNLINIVFIMIRHIISTNVTFLNSEDVLKWMNLFTSLFKRVCKSKCSNKIPFIEFSLTSAYNLCIQKNVGELSNLCMDFLENVCLMLDPSGINPDLVARVAILLSRYLYNNNKNDDALKCIAYWCVQTRSDLAAQQWVCLKCKEEKNNRFVKQTILKMFDDKLQKKWPVYSLKKSDCIEIMWLELKAHNYQYKVKQDMTSVLELFEDLMSSSIVPRELKCRVVVTVAYIILYSNNIDGLESVIDVLEDYICKLEVETSIEKNSMPLVMGCLYYASFICSFKHLQNRVSKELDSFTEERLERGTELQNIMQYEPMAWIHPLKIKPKIFNYLNCAVKNWSNLINDTISDEYYVKIIFESLHEAAFVFKLHCDPKEVEVWQLLYKLASNIKSHKYIFIALSELMKIGRKNDQCDNLELDNLAKKLPKMAINYKLTLVTIFLNQSKYKDAQILLDSIDKEELNNYTILTAEYSYLRSRLCFESRNFNNSKCLSIFIEAYNLAHGLIKRLDSFYEYLVMHFVILSICSYLNLIFVNTLKPVEARCFLKVQMKIVLKSVLTKRALNVFIMSCWNELMCCNLENVNGQLEHLMILLDFKEDEFDSKIQSLTISHSTNILSSPLSDYRCVPNNRVRKMASPSLKQFNNQSTQMSITEFCKSVISGNVTYDSIILYSVIEVCIIKAICCSMANQQNKAENDFKMIFKLLELVEPQFNKNEVYNTLTARQNSLAKYHYGKHLVFFNNSTKSLDCLKKAKELCKDKWLSLYVNELSLSLKIYEIMSYPDPNINHSPKVESHAYKYQTPATKIRVNTKPQALPRFVTPTVRKLRMTLESPKSRENKIKSPVIRETEKLKKDSTAKKKIGKENIIKSTMKADIEVKVREKRSTRKKETTEQTSTLVIKKRPNRLNI</sequence>
<dbReference type="EMBL" id="GGMS01017080">
    <property type="protein sequence ID" value="MBY86283.1"/>
    <property type="molecule type" value="Transcribed_RNA"/>
</dbReference>
<evidence type="ECO:0008006" key="3">
    <source>
        <dbReference type="Google" id="ProtNLM"/>
    </source>
</evidence>
<name>A0A2S2R8N0_9HEMI</name>
<feature type="region of interest" description="Disordered" evidence="1">
    <location>
        <begin position="1267"/>
        <end position="1295"/>
    </location>
</feature>
<feature type="compositionally biased region" description="Basic residues" evidence="1">
    <location>
        <begin position="1286"/>
        <end position="1295"/>
    </location>
</feature>
<protein>
    <recommendedName>
        <fullName evidence="3">Separase</fullName>
    </recommendedName>
</protein>
<accession>A0A2S2R8N0</accession>
<reference evidence="2" key="1">
    <citation type="submission" date="2018-04" db="EMBL/GenBank/DDBJ databases">
        <title>Transcriptome assembly of Sipha flava.</title>
        <authorList>
            <person name="Scully E.D."/>
            <person name="Geib S.M."/>
            <person name="Palmer N.A."/>
            <person name="Koch K."/>
            <person name="Bradshaw J."/>
            <person name="Heng-Moss T."/>
            <person name="Sarath G."/>
        </authorList>
    </citation>
    <scope>NUCLEOTIDE SEQUENCE</scope>
</reference>